<dbReference type="GeneID" id="107487603"/>
<feature type="region of interest" description="Disordered" evidence="1">
    <location>
        <begin position="255"/>
        <end position="310"/>
    </location>
</feature>
<dbReference type="KEGG" id="adu:107487603"/>
<accession>A0A6P4D7X9</accession>
<sequence length="559" mass="61273">MEKNKYQILGSASGQQPPTNEPQGNKQKGQANVTVLPNSKQQQQLSIAPKPYTPQSATEQFLAMTMPTNQWQQAQMFAQLTTPPPPTYWQPQWPSGVAPFMGSNFPPIYQPFPPNGTTDPSCQGVGTSSTTRPLVPDMHYPIPYPYPGFPGPCDPSSWLSQMQQLQHLYAYNFPGAHGYSSVAPTAPGFSASGEQSSHKGTIRPPANLSQKHQQLWEAQSAENVQLWSIIDKLQAEVSDYKVRLTRLEEEVSSLKQKAAAPPHNEVKGNIPKAAVPPRNEVKGNIPLGEVNGNIPFGTGQPRKRGRPRKRPLDILYPYPIHQESQPQTQCRKPAPLIKPHFEIKPSLFEKVILKPHDQGVPNHSTMAKQQTNEKILDAVTPEVSGNIQNNQGKSLLPTHGSEVYQEYQGPQSYASGSAYASGAWVSFKNLDMVTAYCVLPNPKEVRWSNGIVSARYRGDTDKGSHGGTHCIPIQNSAKELLNAASKGHFHNGIVIKQEQEEGAKVSPGQSSANETEEVEDTNSGSAEDENEDEMEDDTGSSAEETDVPKDEGECTMNNS</sequence>
<dbReference type="AlphaFoldDB" id="A0A6P4D7X9"/>
<reference evidence="2" key="1">
    <citation type="journal article" date="2016" name="Nat. Genet.">
        <title>The genome sequences of Arachis duranensis and Arachis ipaensis, the diploid ancestors of cultivated peanut.</title>
        <authorList>
            <person name="Bertioli D.J."/>
            <person name="Cannon S.B."/>
            <person name="Froenicke L."/>
            <person name="Huang G."/>
            <person name="Farmer A.D."/>
            <person name="Cannon E.K."/>
            <person name="Liu X."/>
            <person name="Gao D."/>
            <person name="Clevenger J."/>
            <person name="Dash S."/>
            <person name="Ren L."/>
            <person name="Moretzsohn M.C."/>
            <person name="Shirasawa K."/>
            <person name="Huang W."/>
            <person name="Vidigal B."/>
            <person name="Abernathy B."/>
            <person name="Chu Y."/>
            <person name="Niederhuth C.E."/>
            <person name="Umale P."/>
            <person name="Araujo A.C."/>
            <person name="Kozik A."/>
            <person name="Kim K.D."/>
            <person name="Burow M.D."/>
            <person name="Varshney R.K."/>
            <person name="Wang X."/>
            <person name="Zhang X."/>
            <person name="Barkley N."/>
            <person name="Guimaraes P.M."/>
            <person name="Isobe S."/>
            <person name="Guo B."/>
            <person name="Liao B."/>
            <person name="Stalker H.T."/>
            <person name="Schmitz R.J."/>
            <person name="Scheffler B.E."/>
            <person name="Leal-Bertioli S.C."/>
            <person name="Xun X."/>
            <person name="Jackson S.A."/>
            <person name="Michelmore R."/>
            <person name="Ozias-Akins P."/>
        </authorList>
    </citation>
    <scope>NUCLEOTIDE SEQUENCE [LARGE SCALE GENOMIC DNA]</scope>
    <source>
        <strain evidence="2">cv. V14167</strain>
    </source>
</reference>
<organism evidence="2 3">
    <name type="scientific">Arachis duranensis</name>
    <name type="common">Wild peanut</name>
    <dbReference type="NCBI Taxonomy" id="130453"/>
    <lineage>
        <taxon>Eukaryota</taxon>
        <taxon>Viridiplantae</taxon>
        <taxon>Streptophyta</taxon>
        <taxon>Embryophyta</taxon>
        <taxon>Tracheophyta</taxon>
        <taxon>Spermatophyta</taxon>
        <taxon>Magnoliopsida</taxon>
        <taxon>eudicotyledons</taxon>
        <taxon>Gunneridae</taxon>
        <taxon>Pentapetalae</taxon>
        <taxon>rosids</taxon>
        <taxon>fabids</taxon>
        <taxon>Fabales</taxon>
        <taxon>Fabaceae</taxon>
        <taxon>Papilionoideae</taxon>
        <taxon>50 kb inversion clade</taxon>
        <taxon>dalbergioids sensu lato</taxon>
        <taxon>Dalbergieae</taxon>
        <taxon>Pterocarpus clade</taxon>
        <taxon>Arachis</taxon>
    </lineage>
</organism>
<gene>
    <name evidence="3" type="primary">LOC107487603</name>
</gene>
<evidence type="ECO:0000313" key="3">
    <source>
        <dbReference type="RefSeq" id="XP_015963755.1"/>
    </source>
</evidence>
<feature type="region of interest" description="Disordered" evidence="1">
    <location>
        <begin position="499"/>
        <end position="559"/>
    </location>
</feature>
<evidence type="ECO:0000256" key="1">
    <source>
        <dbReference type="SAM" id="MobiDB-lite"/>
    </source>
</evidence>
<dbReference type="OrthoDB" id="1913411at2759"/>
<name>A0A6P4D7X9_ARADU</name>
<feature type="compositionally biased region" description="Acidic residues" evidence="1">
    <location>
        <begin position="514"/>
        <end position="538"/>
    </location>
</feature>
<feature type="region of interest" description="Disordered" evidence="1">
    <location>
        <begin position="1"/>
        <end position="47"/>
    </location>
</feature>
<reference evidence="3" key="2">
    <citation type="submission" date="2025-08" db="UniProtKB">
        <authorList>
            <consortium name="RefSeq"/>
        </authorList>
    </citation>
    <scope>IDENTIFICATION</scope>
    <source>
        <tissue evidence="3">Whole plant</tissue>
    </source>
</reference>
<proteinExistence type="predicted"/>
<protein>
    <submittedName>
        <fullName evidence="3">Uncharacterized protein LOC107487603 isoform X1</fullName>
    </submittedName>
</protein>
<dbReference type="RefSeq" id="XP_015963755.1">
    <property type="nucleotide sequence ID" value="XM_016108269.3"/>
</dbReference>
<dbReference type="Proteomes" id="UP000515211">
    <property type="component" value="Chromosome 5"/>
</dbReference>
<keyword evidence="2" id="KW-1185">Reference proteome</keyword>
<evidence type="ECO:0000313" key="2">
    <source>
        <dbReference type="Proteomes" id="UP000515211"/>
    </source>
</evidence>
<feature type="compositionally biased region" description="Polar residues" evidence="1">
    <location>
        <begin position="10"/>
        <end position="46"/>
    </location>
</feature>